<dbReference type="InterPro" id="IPR050388">
    <property type="entry name" value="ABC_Ni/Peptide_Import"/>
</dbReference>
<dbReference type="PANTHER" id="PTHR43297">
    <property type="entry name" value="OLIGOPEPTIDE TRANSPORT ATP-BINDING PROTEIN APPD"/>
    <property type="match status" value="1"/>
</dbReference>
<dbReference type="SUPFAM" id="SSF52540">
    <property type="entry name" value="P-loop containing nucleoside triphosphate hydrolases"/>
    <property type="match status" value="2"/>
</dbReference>
<reference evidence="9 10" key="1">
    <citation type="submission" date="2024-03" db="EMBL/GenBank/DDBJ databases">
        <title>Draft genome sequence of Klenkia terrae.</title>
        <authorList>
            <person name="Duangmal K."/>
            <person name="Chantavorakit T."/>
        </authorList>
    </citation>
    <scope>NUCLEOTIDE SEQUENCE [LARGE SCALE GENOMIC DNA]</scope>
    <source>
        <strain evidence="9 10">JCM 17786</strain>
    </source>
</reference>
<evidence type="ECO:0000259" key="8">
    <source>
        <dbReference type="PROSITE" id="PS50893"/>
    </source>
</evidence>
<evidence type="ECO:0000256" key="2">
    <source>
        <dbReference type="ARBA" id="ARBA00005417"/>
    </source>
</evidence>
<evidence type="ECO:0000256" key="6">
    <source>
        <dbReference type="ARBA" id="ARBA00022840"/>
    </source>
</evidence>
<dbReference type="InterPro" id="IPR017871">
    <property type="entry name" value="ABC_transporter-like_CS"/>
</dbReference>
<keyword evidence="5" id="KW-0547">Nucleotide-binding</keyword>
<gene>
    <name evidence="9" type="ORF">UXQ13_02615</name>
</gene>
<evidence type="ECO:0000256" key="4">
    <source>
        <dbReference type="ARBA" id="ARBA00022475"/>
    </source>
</evidence>
<dbReference type="GO" id="GO:0005524">
    <property type="term" value="F:ATP binding"/>
    <property type="evidence" value="ECO:0007669"/>
    <property type="project" value="UniProtKB-KW"/>
</dbReference>
<keyword evidence="4" id="KW-1003">Cell membrane</keyword>
<dbReference type="SMART" id="SM00382">
    <property type="entry name" value="AAA"/>
    <property type="match status" value="2"/>
</dbReference>
<dbReference type="Proteomes" id="UP001373496">
    <property type="component" value="Unassembled WGS sequence"/>
</dbReference>
<evidence type="ECO:0000256" key="1">
    <source>
        <dbReference type="ARBA" id="ARBA00004202"/>
    </source>
</evidence>
<dbReference type="PANTHER" id="PTHR43297:SF2">
    <property type="entry name" value="DIPEPTIDE TRANSPORT ATP-BINDING PROTEIN DPPD"/>
    <property type="match status" value="1"/>
</dbReference>
<evidence type="ECO:0000313" key="9">
    <source>
        <dbReference type="EMBL" id="MEI4277346.1"/>
    </source>
</evidence>
<keyword evidence="3" id="KW-0813">Transport</keyword>
<comment type="subcellular location">
    <subcellularLocation>
        <location evidence="1">Cell membrane</location>
        <topology evidence="1">Peripheral membrane protein</topology>
    </subcellularLocation>
</comment>
<evidence type="ECO:0000313" key="10">
    <source>
        <dbReference type="Proteomes" id="UP001373496"/>
    </source>
</evidence>
<dbReference type="RefSeq" id="WP_225232780.1">
    <property type="nucleotide sequence ID" value="NZ_JBAPLV010000002.1"/>
</dbReference>
<organism evidence="9 10">
    <name type="scientific">Klenkia terrae</name>
    <dbReference type="NCBI Taxonomy" id="1052259"/>
    <lineage>
        <taxon>Bacteria</taxon>
        <taxon>Bacillati</taxon>
        <taxon>Actinomycetota</taxon>
        <taxon>Actinomycetes</taxon>
        <taxon>Geodermatophilales</taxon>
        <taxon>Geodermatophilaceae</taxon>
        <taxon>Klenkia</taxon>
    </lineage>
</organism>
<comment type="similarity">
    <text evidence="2">Belongs to the ABC transporter superfamily.</text>
</comment>
<proteinExistence type="inferred from homology"/>
<feature type="domain" description="ABC transporter" evidence="8">
    <location>
        <begin position="4"/>
        <end position="243"/>
    </location>
</feature>
<feature type="domain" description="ABC transporter" evidence="8">
    <location>
        <begin position="263"/>
        <end position="477"/>
    </location>
</feature>
<evidence type="ECO:0000256" key="7">
    <source>
        <dbReference type="ARBA" id="ARBA00023136"/>
    </source>
</evidence>
<accession>A0ABU8E125</accession>
<protein>
    <submittedName>
        <fullName evidence="9">ATP-binding cassette domain-containing protein</fullName>
    </submittedName>
</protein>
<name>A0ABU8E125_9ACTN</name>
<dbReference type="Pfam" id="PF00005">
    <property type="entry name" value="ABC_tran"/>
    <property type="match status" value="2"/>
</dbReference>
<dbReference type="InterPro" id="IPR003439">
    <property type="entry name" value="ABC_transporter-like_ATP-bd"/>
</dbReference>
<evidence type="ECO:0000256" key="5">
    <source>
        <dbReference type="ARBA" id="ARBA00022741"/>
    </source>
</evidence>
<keyword evidence="6 9" id="KW-0067">ATP-binding</keyword>
<sequence>MNALEVRGLTVTYPDGYRCLVGVDLVVPEGGRVGLVGTSGCGKTTLVRAVLGLLPRGTHVAGSIRVGGAEVLGRPERELRALRGTAVGYVAQDPFAACDPLRRVSSHVAEAWLAHGRRPPEGAVTARLADVGITDVVRRAAQHPHQWSGGMLQRATTVAAAAHRPPLTLADEPTSALDAELADDVLDLVADAGRALLLVSHDLALVARHTDSLVVLDGGRVVEDGPSAQLLTAPRHPVTAALVAASTPPPRTVAAPTVGAPQVVLSGVTRSYAGHPAVHGVDLQVRAGEVLGVVGRSGSGKSTLLRVAAGLERPDAGRVQLGGEDAWTSGRATLPRRGWAMPVFQDPVASLDRRWPLWRTITEPLPGRSSRAVRRRRAAAELARVGLAGVDVDRLPGTLSVGQCQRVAVVRALVAGPALLVADEPTASLDVDSAAVVASLLRAAADEGCAVLVVSHDRPRLASYADRIVTMWDGELT</sequence>
<keyword evidence="10" id="KW-1185">Reference proteome</keyword>
<dbReference type="Gene3D" id="3.40.50.300">
    <property type="entry name" value="P-loop containing nucleotide triphosphate hydrolases"/>
    <property type="match status" value="2"/>
</dbReference>
<evidence type="ECO:0000256" key="3">
    <source>
        <dbReference type="ARBA" id="ARBA00022448"/>
    </source>
</evidence>
<dbReference type="PROSITE" id="PS00211">
    <property type="entry name" value="ABC_TRANSPORTER_1"/>
    <property type="match status" value="1"/>
</dbReference>
<dbReference type="PROSITE" id="PS50893">
    <property type="entry name" value="ABC_TRANSPORTER_2"/>
    <property type="match status" value="2"/>
</dbReference>
<dbReference type="InterPro" id="IPR003593">
    <property type="entry name" value="AAA+_ATPase"/>
</dbReference>
<comment type="caution">
    <text evidence="9">The sequence shown here is derived from an EMBL/GenBank/DDBJ whole genome shotgun (WGS) entry which is preliminary data.</text>
</comment>
<dbReference type="EMBL" id="JBAPLV010000002">
    <property type="protein sequence ID" value="MEI4277346.1"/>
    <property type="molecule type" value="Genomic_DNA"/>
</dbReference>
<dbReference type="InterPro" id="IPR027417">
    <property type="entry name" value="P-loop_NTPase"/>
</dbReference>
<keyword evidence="7" id="KW-0472">Membrane</keyword>